<dbReference type="InterPro" id="IPR016181">
    <property type="entry name" value="Acyl_CoA_acyltransferase"/>
</dbReference>
<feature type="compositionally biased region" description="Low complexity" evidence="1">
    <location>
        <begin position="210"/>
        <end position="219"/>
    </location>
</feature>
<comment type="caution">
    <text evidence="3">The sequence shown here is derived from an EMBL/GenBank/DDBJ whole genome shotgun (WGS) entry which is preliminary data.</text>
</comment>
<feature type="domain" description="N-acetyltransferase" evidence="2">
    <location>
        <begin position="4"/>
        <end position="152"/>
    </location>
</feature>
<protein>
    <recommendedName>
        <fullName evidence="2">N-acetyltransferase domain-containing protein</fullName>
    </recommendedName>
</protein>
<evidence type="ECO:0000259" key="2">
    <source>
        <dbReference type="PROSITE" id="PS51186"/>
    </source>
</evidence>
<reference evidence="3 4" key="1">
    <citation type="submission" date="2024-11" db="EMBL/GenBank/DDBJ databases">
        <title>Chromosome-level genome assembly of the freshwater bivalve Anodonta woodiana.</title>
        <authorList>
            <person name="Chen X."/>
        </authorList>
    </citation>
    <scope>NUCLEOTIDE SEQUENCE [LARGE SCALE GENOMIC DNA]</scope>
    <source>
        <strain evidence="3">MN2024</strain>
        <tissue evidence="3">Gills</tissue>
    </source>
</reference>
<name>A0ABD3WNR4_SINWO</name>
<dbReference type="Proteomes" id="UP001634394">
    <property type="component" value="Unassembled WGS sequence"/>
</dbReference>
<dbReference type="AlphaFoldDB" id="A0ABD3WNR4"/>
<sequence length="240" mass="26976">MCDYNLLPLHENAEFYEECAEVLNEEWKRSLSARLYSLQKSCDAFPVSLILVEVNGSKKEVVGHSRVSVVQGREKSCLVESVVVKKNKRGMGYGRKVMKETEEFVKRKGYEWMYLTTHDKQDFYKHLGYDFCDPVIFHGFSAHHLPDHMIQRFSESVNVNTTGSSSTVEDSFKSARSAPHTSPLSCGAQPPNKSPTAAPLPPPPPPLPPATKSKTSSSLGDNTVTRWDPSLVSWMRKKLL</sequence>
<keyword evidence="4" id="KW-1185">Reference proteome</keyword>
<proteinExistence type="predicted"/>
<dbReference type="Pfam" id="PF00583">
    <property type="entry name" value="Acetyltransf_1"/>
    <property type="match status" value="1"/>
</dbReference>
<feature type="compositionally biased region" description="Low complexity" evidence="1">
    <location>
        <begin position="160"/>
        <end position="169"/>
    </location>
</feature>
<dbReference type="PANTHER" id="PTHR13538:SF4">
    <property type="entry name" value="N-ALPHA-ACETYLTRANSFERASE 80"/>
    <property type="match status" value="1"/>
</dbReference>
<dbReference type="CDD" id="cd04301">
    <property type="entry name" value="NAT_SF"/>
    <property type="match status" value="1"/>
</dbReference>
<accession>A0ABD3WNR4</accession>
<evidence type="ECO:0000256" key="1">
    <source>
        <dbReference type="SAM" id="MobiDB-lite"/>
    </source>
</evidence>
<dbReference type="PANTHER" id="PTHR13538">
    <property type="entry name" value="N-ACETYLTRANSFERASE 6"/>
    <property type="match status" value="1"/>
</dbReference>
<dbReference type="EMBL" id="JBJQND010000006">
    <property type="protein sequence ID" value="KAL3874848.1"/>
    <property type="molecule type" value="Genomic_DNA"/>
</dbReference>
<feature type="region of interest" description="Disordered" evidence="1">
    <location>
        <begin position="160"/>
        <end position="225"/>
    </location>
</feature>
<dbReference type="Gene3D" id="3.40.630.30">
    <property type="match status" value="1"/>
</dbReference>
<dbReference type="InterPro" id="IPR039840">
    <property type="entry name" value="NAA80"/>
</dbReference>
<dbReference type="InterPro" id="IPR000182">
    <property type="entry name" value="GNAT_dom"/>
</dbReference>
<evidence type="ECO:0000313" key="4">
    <source>
        <dbReference type="Proteomes" id="UP001634394"/>
    </source>
</evidence>
<dbReference type="SUPFAM" id="SSF55729">
    <property type="entry name" value="Acyl-CoA N-acyltransferases (Nat)"/>
    <property type="match status" value="1"/>
</dbReference>
<evidence type="ECO:0000313" key="3">
    <source>
        <dbReference type="EMBL" id="KAL3874848.1"/>
    </source>
</evidence>
<dbReference type="PROSITE" id="PS51186">
    <property type="entry name" value="GNAT"/>
    <property type="match status" value="1"/>
</dbReference>
<organism evidence="3 4">
    <name type="scientific">Sinanodonta woodiana</name>
    <name type="common">Chinese pond mussel</name>
    <name type="synonym">Anodonta woodiana</name>
    <dbReference type="NCBI Taxonomy" id="1069815"/>
    <lineage>
        <taxon>Eukaryota</taxon>
        <taxon>Metazoa</taxon>
        <taxon>Spiralia</taxon>
        <taxon>Lophotrochozoa</taxon>
        <taxon>Mollusca</taxon>
        <taxon>Bivalvia</taxon>
        <taxon>Autobranchia</taxon>
        <taxon>Heteroconchia</taxon>
        <taxon>Palaeoheterodonta</taxon>
        <taxon>Unionida</taxon>
        <taxon>Unionoidea</taxon>
        <taxon>Unionidae</taxon>
        <taxon>Unioninae</taxon>
        <taxon>Sinanodonta</taxon>
    </lineage>
</organism>
<gene>
    <name evidence="3" type="ORF">ACJMK2_037810</name>
</gene>
<feature type="compositionally biased region" description="Pro residues" evidence="1">
    <location>
        <begin position="198"/>
        <end position="209"/>
    </location>
</feature>